<dbReference type="Gene3D" id="3.40.50.10090">
    <property type="match status" value="2"/>
</dbReference>
<sequence>MGGAIIRPTLILTRPASQAAAFAGAFRARFGADWPIITSPLTEIRYLTPAMDLTGCEAVIFTSANAVEGFRRLFPSTNLPALCVGARTAQAARAAGFQATEGPGDAQGLARQIIASAQARRLAYPHGAEIAFDISGMLESAGIETVSAVVYDQTRVAPSVELLRALGAREPLLLPLFSPASARRASAAMCDVSAPLYIAAMSDRVAQAARPLAHAALEVAAQPDAGAMLDALAALIAAAGSA</sequence>
<name>A0ABT2Z7Y1_9RHOB</name>
<dbReference type="EMBL" id="JAOWKY010000001">
    <property type="protein sequence ID" value="MCV2867244.1"/>
    <property type="molecule type" value="Genomic_DNA"/>
</dbReference>
<comment type="caution">
    <text evidence="2">The sequence shown here is derived from an EMBL/GenBank/DDBJ whole genome shotgun (WGS) entry which is preliminary data.</text>
</comment>
<organism evidence="2 3">
    <name type="scientific">Albidovulum marisflavi</name>
    <dbReference type="NCBI Taxonomy" id="2984159"/>
    <lineage>
        <taxon>Bacteria</taxon>
        <taxon>Pseudomonadati</taxon>
        <taxon>Pseudomonadota</taxon>
        <taxon>Alphaproteobacteria</taxon>
        <taxon>Rhodobacterales</taxon>
        <taxon>Paracoccaceae</taxon>
        <taxon>Albidovulum</taxon>
    </lineage>
</organism>
<evidence type="ECO:0000313" key="3">
    <source>
        <dbReference type="Proteomes" id="UP001652542"/>
    </source>
</evidence>
<dbReference type="GO" id="GO:0004852">
    <property type="term" value="F:uroporphyrinogen-III synthase activity"/>
    <property type="evidence" value="ECO:0007669"/>
    <property type="project" value="UniProtKB-EC"/>
</dbReference>
<dbReference type="InterPro" id="IPR036108">
    <property type="entry name" value="4pyrrol_syn_uPrphyn_synt_sf"/>
</dbReference>
<accession>A0ABT2Z7Y1</accession>
<gene>
    <name evidence="2" type="ORF">OEW28_01215</name>
</gene>
<dbReference type="SUPFAM" id="SSF69618">
    <property type="entry name" value="HemD-like"/>
    <property type="match status" value="1"/>
</dbReference>
<proteinExistence type="predicted"/>
<keyword evidence="3" id="KW-1185">Reference proteome</keyword>
<evidence type="ECO:0000313" key="2">
    <source>
        <dbReference type="EMBL" id="MCV2867244.1"/>
    </source>
</evidence>
<feature type="domain" description="Tetrapyrrole biosynthesis uroporphyrinogen III synthase" evidence="1">
    <location>
        <begin position="38"/>
        <end position="229"/>
    </location>
</feature>
<dbReference type="Proteomes" id="UP001652542">
    <property type="component" value="Unassembled WGS sequence"/>
</dbReference>
<reference evidence="2 3" key="1">
    <citation type="submission" date="2022-10" db="EMBL/GenBank/DDBJ databases">
        <title>Defluviimonas sp. nov., isolated from ocean surface water.</title>
        <authorList>
            <person name="He W."/>
            <person name="Wang L."/>
            <person name="Zhang D.-F."/>
        </authorList>
    </citation>
    <scope>NUCLEOTIDE SEQUENCE [LARGE SCALE GENOMIC DNA]</scope>
    <source>
        <strain evidence="2 3">WL0002</strain>
    </source>
</reference>
<dbReference type="InterPro" id="IPR003754">
    <property type="entry name" value="4pyrrol_synth_uPrphyn_synth"/>
</dbReference>
<dbReference type="EC" id="4.2.1.75" evidence="2"/>
<evidence type="ECO:0000259" key="1">
    <source>
        <dbReference type="Pfam" id="PF02602"/>
    </source>
</evidence>
<protein>
    <submittedName>
        <fullName evidence="2">Uroporphyrinogen-III synthase</fullName>
        <ecNumber evidence="2">4.2.1.75</ecNumber>
    </submittedName>
</protein>
<dbReference type="RefSeq" id="WP_263732907.1">
    <property type="nucleotide sequence ID" value="NZ_JAOWKY010000001.1"/>
</dbReference>
<keyword evidence="2" id="KW-0456">Lyase</keyword>
<dbReference type="Pfam" id="PF02602">
    <property type="entry name" value="HEM4"/>
    <property type="match status" value="1"/>
</dbReference>